<dbReference type="PANTHER" id="PTHR15944">
    <property type="entry name" value="FARNESYLCYSTEINE LYASE"/>
    <property type="match status" value="1"/>
</dbReference>
<keyword evidence="9" id="KW-1185">Reference proteome</keyword>
<sequence>MSTFIKYALSSTVILIILGFNAGAHEVLENDKRQCCKKPSIENIGAGIGGTSCAYFLTELFGRDVKIDNLEAAEIERRLKSLSSHFISDVDVEVELDGDVLHSRNKYMKSFIKRFAFEVETVHPGRAAIYNEKEFNFLESGWNDFNYFKLIYRYCLVNQLFKNIEFTLDKLDCAYNTLEKGNGFGSVEKMLGSIDMSFPAMRNVTIQESFRKEFGDLMYEEIILPIMRVNYGQGGN</sequence>
<dbReference type="EMBL" id="QKKF02019350">
    <property type="protein sequence ID" value="RZF40144.1"/>
    <property type="molecule type" value="Genomic_DNA"/>
</dbReference>
<feature type="domain" description="Prenylcysteine lyase" evidence="7">
    <location>
        <begin position="137"/>
        <end position="234"/>
    </location>
</feature>
<evidence type="ECO:0000313" key="8">
    <source>
        <dbReference type="EMBL" id="RZF40144.1"/>
    </source>
</evidence>
<evidence type="ECO:0000256" key="1">
    <source>
        <dbReference type="ARBA" id="ARBA00001974"/>
    </source>
</evidence>
<dbReference type="GO" id="GO:0001735">
    <property type="term" value="F:prenylcysteine oxidase activity"/>
    <property type="evidence" value="ECO:0007669"/>
    <property type="project" value="InterPro"/>
</dbReference>
<proteinExistence type="predicted"/>
<dbReference type="STRING" id="195883.A0A482X2Y9"/>
<dbReference type="InParanoid" id="A0A482X2Y9"/>
<dbReference type="OrthoDB" id="437369at2759"/>
<dbReference type="GO" id="GO:0030327">
    <property type="term" value="P:prenylated protein catabolic process"/>
    <property type="evidence" value="ECO:0007669"/>
    <property type="project" value="TreeGrafter"/>
</dbReference>
<keyword evidence="6" id="KW-0732">Signal</keyword>
<organism evidence="8 9">
    <name type="scientific">Laodelphax striatellus</name>
    <name type="common">Small brown planthopper</name>
    <name type="synonym">Delphax striatella</name>
    <dbReference type="NCBI Taxonomy" id="195883"/>
    <lineage>
        <taxon>Eukaryota</taxon>
        <taxon>Metazoa</taxon>
        <taxon>Ecdysozoa</taxon>
        <taxon>Arthropoda</taxon>
        <taxon>Hexapoda</taxon>
        <taxon>Insecta</taxon>
        <taxon>Pterygota</taxon>
        <taxon>Neoptera</taxon>
        <taxon>Paraneoptera</taxon>
        <taxon>Hemiptera</taxon>
        <taxon>Auchenorrhyncha</taxon>
        <taxon>Fulgoroidea</taxon>
        <taxon>Delphacidae</taxon>
        <taxon>Criomorphinae</taxon>
        <taxon>Laodelphax</taxon>
    </lineage>
</organism>
<feature type="chain" id="PRO_5019740766" description="Prenylcysteine lyase domain-containing protein" evidence="6">
    <location>
        <begin position="25"/>
        <end position="236"/>
    </location>
</feature>
<evidence type="ECO:0000256" key="4">
    <source>
        <dbReference type="ARBA" id="ARBA00023002"/>
    </source>
</evidence>
<comment type="caution">
    <text evidence="8">The sequence shown here is derived from an EMBL/GenBank/DDBJ whole genome shotgun (WGS) entry which is preliminary data.</text>
</comment>
<dbReference type="PANTHER" id="PTHR15944:SF0">
    <property type="entry name" value="PRENYLCYSTEINE LYASE DOMAIN-CONTAINING PROTEIN"/>
    <property type="match status" value="1"/>
</dbReference>
<dbReference type="InterPro" id="IPR010795">
    <property type="entry name" value="Prenylcys_lyase"/>
</dbReference>
<evidence type="ECO:0000259" key="7">
    <source>
        <dbReference type="Pfam" id="PF07156"/>
    </source>
</evidence>
<name>A0A482X2Y9_LAOST</name>
<evidence type="ECO:0000256" key="6">
    <source>
        <dbReference type="SAM" id="SignalP"/>
    </source>
</evidence>
<evidence type="ECO:0000313" key="9">
    <source>
        <dbReference type="Proteomes" id="UP000291343"/>
    </source>
</evidence>
<keyword evidence="5" id="KW-0325">Glycoprotein</keyword>
<reference evidence="8 9" key="1">
    <citation type="journal article" date="2017" name="Gigascience">
        <title>Genome sequence of the small brown planthopper, Laodelphax striatellus.</title>
        <authorList>
            <person name="Zhu J."/>
            <person name="Jiang F."/>
            <person name="Wang X."/>
            <person name="Yang P."/>
            <person name="Bao Y."/>
            <person name="Zhao W."/>
            <person name="Wang W."/>
            <person name="Lu H."/>
            <person name="Wang Q."/>
            <person name="Cui N."/>
            <person name="Li J."/>
            <person name="Chen X."/>
            <person name="Luo L."/>
            <person name="Yu J."/>
            <person name="Kang L."/>
            <person name="Cui F."/>
        </authorList>
    </citation>
    <scope>NUCLEOTIDE SEQUENCE [LARGE SCALE GENOMIC DNA]</scope>
    <source>
        <strain evidence="8">Lst14</strain>
    </source>
</reference>
<dbReference type="Proteomes" id="UP000291343">
    <property type="component" value="Unassembled WGS sequence"/>
</dbReference>
<dbReference type="InterPro" id="IPR017046">
    <property type="entry name" value="Prenylcysteine_Oxase1"/>
</dbReference>
<evidence type="ECO:0000256" key="3">
    <source>
        <dbReference type="ARBA" id="ARBA00022827"/>
    </source>
</evidence>
<dbReference type="GO" id="GO:0030328">
    <property type="term" value="P:prenylcysteine catabolic process"/>
    <property type="evidence" value="ECO:0007669"/>
    <property type="project" value="InterPro"/>
</dbReference>
<gene>
    <name evidence="8" type="ORF">LSTR_LSTR010096</name>
</gene>
<dbReference type="Pfam" id="PF07156">
    <property type="entry name" value="Prenylcys_lyase"/>
    <property type="match status" value="1"/>
</dbReference>
<accession>A0A482X2Y9</accession>
<keyword evidence="2" id="KW-0285">Flavoprotein</keyword>
<dbReference type="AlphaFoldDB" id="A0A482X2Y9"/>
<evidence type="ECO:0000256" key="2">
    <source>
        <dbReference type="ARBA" id="ARBA00022630"/>
    </source>
</evidence>
<keyword evidence="4" id="KW-0560">Oxidoreductase</keyword>
<comment type="cofactor">
    <cofactor evidence="1">
        <name>FAD</name>
        <dbReference type="ChEBI" id="CHEBI:57692"/>
    </cofactor>
</comment>
<keyword evidence="3" id="KW-0274">FAD</keyword>
<evidence type="ECO:0000256" key="5">
    <source>
        <dbReference type="ARBA" id="ARBA00023180"/>
    </source>
</evidence>
<protein>
    <recommendedName>
        <fullName evidence="7">Prenylcysteine lyase domain-containing protein</fullName>
    </recommendedName>
</protein>
<feature type="signal peptide" evidence="6">
    <location>
        <begin position="1"/>
        <end position="24"/>
    </location>
</feature>